<protein>
    <submittedName>
        <fullName evidence="2">DEAD/DEAH box helicase family protein</fullName>
    </submittedName>
</protein>
<dbReference type="InterPro" id="IPR014001">
    <property type="entry name" value="Helicase_ATP-bd"/>
</dbReference>
<organism evidence="2">
    <name type="scientific">Christensenella massiliensis</name>
    <dbReference type="NCBI Taxonomy" id="1805714"/>
    <lineage>
        <taxon>Bacteria</taxon>
        <taxon>Bacillati</taxon>
        <taxon>Bacillota</taxon>
        <taxon>Clostridia</taxon>
        <taxon>Christensenellales</taxon>
        <taxon>Christensenellaceae</taxon>
        <taxon>Christensenella</taxon>
    </lineage>
</organism>
<dbReference type="InterPro" id="IPR050742">
    <property type="entry name" value="Helicase_Restrict-Modif_Enz"/>
</dbReference>
<dbReference type="Pfam" id="PF04851">
    <property type="entry name" value="ResIII"/>
    <property type="match status" value="2"/>
</dbReference>
<dbReference type="InterPro" id="IPR006935">
    <property type="entry name" value="Helicase/UvrB_N"/>
</dbReference>
<dbReference type="SMART" id="SM00487">
    <property type="entry name" value="DEXDc"/>
    <property type="match status" value="1"/>
</dbReference>
<evidence type="ECO:0000259" key="1">
    <source>
        <dbReference type="PROSITE" id="PS51192"/>
    </source>
</evidence>
<dbReference type="Gene3D" id="3.40.50.300">
    <property type="entry name" value="P-loop containing nucleotide triphosphate hydrolases"/>
    <property type="match status" value="2"/>
</dbReference>
<dbReference type="PROSITE" id="PS51192">
    <property type="entry name" value="HELICASE_ATP_BIND_1"/>
    <property type="match status" value="1"/>
</dbReference>
<keyword evidence="2" id="KW-0547">Nucleotide-binding</keyword>
<keyword evidence="2" id="KW-0067">ATP-binding</keyword>
<dbReference type="GO" id="GO:0005524">
    <property type="term" value="F:ATP binding"/>
    <property type="evidence" value="ECO:0007669"/>
    <property type="project" value="InterPro"/>
</dbReference>
<accession>A0AAU8AAQ3</accession>
<dbReference type="PANTHER" id="PTHR47396:SF1">
    <property type="entry name" value="ATP-DEPENDENT HELICASE IRC3-RELATED"/>
    <property type="match status" value="1"/>
</dbReference>
<dbReference type="EMBL" id="CP117826">
    <property type="protein sequence ID" value="XCC62890.1"/>
    <property type="molecule type" value="Genomic_DNA"/>
</dbReference>
<sequence length="492" mass="58943">MYVSDLITEDIIDTWCGNDRILIKSPCGTGKTKFITDTFYTYAKQRSKKILILNNRRFLKQQTEKECEGKEDVITVKTYQSLEQNLDYANMMLGEYDYIVGDEAHYFFTDSVLMNSKTYKLMPILEEIDRPVIFMTATPETLEQWITFNANNIFDTEKPPQIEKLYYFRKRKAIDKLLKVIPLDEKVIYFCSDLRYMEELYNQYKDECMFVCSESQEYYYKKYVDKDRVEHEIICNETFSKHLLFTTSVLDNGVNFKDRNIKHIICDYADITTMIQCIGRKRYIDETDTINLYIMDYIQEKLQGRIGLMHEFFQRISEIENMSKEEYARKYETNYFHNGLILNTDETEELCFTPKLSVQLKYQYDIDLYDVIFSRYDNRHFTKYLCDKLRLGNMALQSLEAEYDNQKIMELFSEIVNQKLFGKKIESVKDFFQNTLVDDCTARSIGGINTYLQKRELYYYFESKQEKSYKDGNRDKTYWILRDYSDVMEDVG</sequence>
<keyword evidence="2" id="KW-0347">Helicase</keyword>
<name>A0AAU8AAQ3_9FIRM</name>
<dbReference type="GO" id="GO:0003677">
    <property type="term" value="F:DNA binding"/>
    <property type="evidence" value="ECO:0007669"/>
    <property type="project" value="InterPro"/>
</dbReference>
<dbReference type="GO" id="GO:0004386">
    <property type="term" value="F:helicase activity"/>
    <property type="evidence" value="ECO:0007669"/>
    <property type="project" value="UniProtKB-KW"/>
</dbReference>
<dbReference type="InterPro" id="IPR027417">
    <property type="entry name" value="P-loop_NTPase"/>
</dbReference>
<dbReference type="GO" id="GO:0016787">
    <property type="term" value="F:hydrolase activity"/>
    <property type="evidence" value="ECO:0007669"/>
    <property type="project" value="InterPro"/>
</dbReference>
<reference evidence="2" key="1">
    <citation type="submission" date="2023-02" db="EMBL/GenBank/DDBJ databases">
        <title>Gut commensal Christensenella minuta modulates host metabolism via a new class of secondary bile acids.</title>
        <authorList>
            <person name="Liu C."/>
        </authorList>
    </citation>
    <scope>NUCLEOTIDE SEQUENCE</scope>
    <source>
        <strain evidence="2">CA70</strain>
    </source>
</reference>
<gene>
    <name evidence="2" type="ORF">PUP29_02925</name>
</gene>
<proteinExistence type="predicted"/>
<dbReference type="PANTHER" id="PTHR47396">
    <property type="entry name" value="TYPE I RESTRICTION ENZYME ECOKI R PROTEIN"/>
    <property type="match status" value="1"/>
</dbReference>
<feature type="domain" description="Helicase ATP-binding" evidence="1">
    <location>
        <begin position="12"/>
        <end position="157"/>
    </location>
</feature>
<dbReference type="AlphaFoldDB" id="A0AAU8AAQ3"/>
<dbReference type="SUPFAM" id="SSF52540">
    <property type="entry name" value="P-loop containing nucleoside triphosphate hydrolases"/>
    <property type="match status" value="1"/>
</dbReference>
<dbReference type="RefSeq" id="WP_079547317.1">
    <property type="nucleotide sequence ID" value="NZ_CP117826.1"/>
</dbReference>
<keyword evidence="2" id="KW-0378">Hydrolase</keyword>
<evidence type="ECO:0000313" key="2">
    <source>
        <dbReference type="EMBL" id="XCC62890.1"/>
    </source>
</evidence>
<dbReference type="GO" id="GO:0005829">
    <property type="term" value="C:cytosol"/>
    <property type="evidence" value="ECO:0007669"/>
    <property type="project" value="TreeGrafter"/>
</dbReference>